<comment type="similarity">
    <text evidence="3">Belongs to the acyl-CoA oxidase family.</text>
</comment>
<keyword evidence="16" id="KW-1185">Reference proteome</keyword>
<keyword evidence="8" id="KW-0560">Oxidoreductase</keyword>
<dbReference type="EC" id="1.3.3.6" evidence="4"/>
<dbReference type="Proteomes" id="UP000182237">
    <property type="component" value="Chromosome I"/>
</dbReference>
<feature type="region of interest" description="Disordered" evidence="11">
    <location>
        <begin position="1"/>
        <end position="48"/>
    </location>
</feature>
<gene>
    <name evidence="15" type="ORF">SAMN04488539_0513</name>
</gene>
<protein>
    <recommendedName>
        <fullName evidence="4">acyl-CoA oxidase</fullName>
        <ecNumber evidence="4">1.3.3.6</ecNumber>
    </recommendedName>
</protein>
<dbReference type="GO" id="GO:0003997">
    <property type="term" value="F:acyl-CoA oxidase activity"/>
    <property type="evidence" value="ECO:0007669"/>
    <property type="project" value="UniProtKB-EC"/>
</dbReference>
<dbReference type="Pfam" id="PF22924">
    <property type="entry name" value="ACOX_C_alpha1"/>
    <property type="match status" value="1"/>
</dbReference>
<dbReference type="PANTHER" id="PTHR10909">
    <property type="entry name" value="ELECTRON TRANSPORT OXIDOREDUCTASE"/>
    <property type="match status" value="1"/>
</dbReference>
<dbReference type="Pfam" id="PF02770">
    <property type="entry name" value="Acyl-CoA_dh_M"/>
    <property type="match status" value="1"/>
</dbReference>
<dbReference type="InterPro" id="IPR046373">
    <property type="entry name" value="Acyl-CoA_Oxase/DH_mid-dom_sf"/>
</dbReference>
<keyword evidence="6" id="KW-0274">FAD</keyword>
<dbReference type="InterPro" id="IPR002655">
    <property type="entry name" value="Acyl-CoA_oxidase_C"/>
</dbReference>
<evidence type="ECO:0000259" key="13">
    <source>
        <dbReference type="Pfam" id="PF02770"/>
    </source>
</evidence>
<organism evidence="15 16">
    <name type="scientific">Corynebacterium timonense</name>
    <dbReference type="NCBI Taxonomy" id="441500"/>
    <lineage>
        <taxon>Bacteria</taxon>
        <taxon>Bacillati</taxon>
        <taxon>Actinomycetota</taxon>
        <taxon>Actinomycetes</taxon>
        <taxon>Mycobacteriales</taxon>
        <taxon>Corynebacteriaceae</taxon>
        <taxon>Corynebacterium</taxon>
    </lineage>
</organism>
<dbReference type="InterPro" id="IPR009100">
    <property type="entry name" value="AcylCoA_DH/oxidase_NM_dom_sf"/>
</dbReference>
<dbReference type="STRING" id="1203190.GCA_000312345_00263"/>
<keyword evidence="9" id="KW-0443">Lipid metabolism</keyword>
<evidence type="ECO:0000256" key="8">
    <source>
        <dbReference type="ARBA" id="ARBA00023002"/>
    </source>
</evidence>
<dbReference type="SUPFAM" id="SSF47203">
    <property type="entry name" value="Acyl-CoA dehydrogenase C-terminal domain-like"/>
    <property type="match status" value="2"/>
</dbReference>
<evidence type="ECO:0000256" key="3">
    <source>
        <dbReference type="ARBA" id="ARBA00006288"/>
    </source>
</evidence>
<evidence type="ECO:0000256" key="7">
    <source>
        <dbReference type="ARBA" id="ARBA00022832"/>
    </source>
</evidence>
<dbReference type="OrthoDB" id="1144545at2"/>
<evidence type="ECO:0000256" key="5">
    <source>
        <dbReference type="ARBA" id="ARBA00022630"/>
    </source>
</evidence>
<dbReference type="SUPFAM" id="SSF56645">
    <property type="entry name" value="Acyl-CoA dehydrogenase NM domain-like"/>
    <property type="match status" value="1"/>
</dbReference>
<evidence type="ECO:0000259" key="12">
    <source>
        <dbReference type="Pfam" id="PF01756"/>
    </source>
</evidence>
<dbReference type="AlphaFoldDB" id="A0A1H1MF92"/>
<evidence type="ECO:0000256" key="11">
    <source>
        <dbReference type="SAM" id="MobiDB-lite"/>
    </source>
</evidence>
<dbReference type="InterPro" id="IPR006091">
    <property type="entry name" value="Acyl-CoA_Oxase/DH_mid-dom"/>
</dbReference>
<evidence type="ECO:0000256" key="1">
    <source>
        <dbReference type="ARBA" id="ARBA00001974"/>
    </source>
</evidence>
<evidence type="ECO:0000313" key="16">
    <source>
        <dbReference type="Proteomes" id="UP000182237"/>
    </source>
</evidence>
<feature type="domain" description="Acyl-CoA oxidase C-alpha1" evidence="14">
    <location>
        <begin position="323"/>
        <end position="493"/>
    </location>
</feature>
<keyword evidence="5" id="KW-0285">Flavoprotein</keyword>
<name>A0A1H1MF92_9CORY</name>
<dbReference type="Pfam" id="PF01756">
    <property type="entry name" value="ACOX"/>
    <property type="match status" value="1"/>
</dbReference>
<feature type="compositionally biased region" description="Basic and acidic residues" evidence="11">
    <location>
        <begin position="25"/>
        <end position="37"/>
    </location>
</feature>
<dbReference type="PANTHER" id="PTHR10909:SF382">
    <property type="entry name" value="ACYL-COENZYME A OXIDASE"/>
    <property type="match status" value="1"/>
</dbReference>
<dbReference type="PIRSF" id="PIRSF000168">
    <property type="entry name" value="Acyl-CoA_oxidase"/>
    <property type="match status" value="1"/>
</dbReference>
<dbReference type="Gene3D" id="2.40.110.10">
    <property type="entry name" value="Butyryl-CoA Dehydrogenase, subunit A, domain 2"/>
    <property type="match status" value="1"/>
</dbReference>
<keyword evidence="7" id="KW-0276">Fatty acid metabolism</keyword>
<evidence type="ECO:0000256" key="9">
    <source>
        <dbReference type="ARBA" id="ARBA00023098"/>
    </source>
</evidence>
<dbReference type="InterPro" id="IPR036250">
    <property type="entry name" value="AcylCo_DH-like_C"/>
</dbReference>
<comment type="subcellular location">
    <subcellularLocation>
        <location evidence="2">Peroxisome</location>
    </subcellularLocation>
</comment>
<feature type="domain" description="Acyl-CoA oxidase/dehydrogenase middle" evidence="13">
    <location>
        <begin position="176"/>
        <end position="287"/>
    </location>
</feature>
<evidence type="ECO:0000259" key="14">
    <source>
        <dbReference type="Pfam" id="PF22924"/>
    </source>
</evidence>
<evidence type="ECO:0000256" key="10">
    <source>
        <dbReference type="ARBA" id="ARBA00023140"/>
    </source>
</evidence>
<sequence>MSTPTKDTIPATEPAETTDHVNGGKVDDKKTDAKPEKNQPAALPPTPDPAAVADLADLLDGNFKARKESIRPLLNNPNLLPKIDGSLEEIRAENLKKVQAIADSGNIQGSFSPLNGGDGEVAAGVSSLELIAQINASACIKSGVQFGLWGGAVDALGTERHIKFAKGSMDLSMLGCFAMTEIGHGSNVQHLETTATYDPETKEFIVNSPTPGSKKAYIGNAARDGRWAAVFAQLYTPDSEESKGVHCLIVRIREDDGSPVEGVECTDHGHKGGLLGVDNGMITFDHVRVPREHLLNRFADVAEDGTYTSPIESKNRRFFTMLGTLVRGRLGVGASAAGATRAALAIAVKYANIRRQFEAGDQDSESRLIDYRAHRRRLLIPLAKSYALAVFQNKLLDRYQEQTDAQIGGDWNPSKPTDEQDRAGREMESLAAIFKATASTHANATIQECREACGGAGYMSENLLSTFRADVDIFTTFEGDDTILRQLVGKNLLTAYGREVSELSPFGMARFVAANVGDILTRRSGIAASVQSLQDRVTGTDSLFDAETQLQVVQTREEQVLNSLVRRVQVARKMERSEAAKVIDRAQDHLLAAAVAYGDRMMVQSMIEAEQELPAGSAARAVFEQVRHLFVLDTITTYADWYQEHNVLPSGRLKAAKAAVNDLVDSLGPWSEVLVDAFKIPQVVLDRPMMVNGGTDLS</sequence>
<dbReference type="EMBL" id="LT629765">
    <property type="protein sequence ID" value="SDR85428.1"/>
    <property type="molecule type" value="Genomic_DNA"/>
</dbReference>
<accession>A0A1H1MF92</accession>
<evidence type="ECO:0000256" key="4">
    <source>
        <dbReference type="ARBA" id="ARBA00012870"/>
    </source>
</evidence>
<reference evidence="15 16" key="1">
    <citation type="submission" date="2016-10" db="EMBL/GenBank/DDBJ databases">
        <authorList>
            <person name="de Groot N.N."/>
        </authorList>
    </citation>
    <scope>NUCLEOTIDE SEQUENCE [LARGE SCALE GENOMIC DNA]</scope>
    <source>
        <strain evidence="15 16">DSM 45434</strain>
    </source>
</reference>
<feature type="domain" description="Acyl-CoA oxidase C-terminal" evidence="12">
    <location>
        <begin position="546"/>
        <end position="686"/>
    </location>
</feature>
<dbReference type="RefSeq" id="WP_019193133.1">
    <property type="nucleotide sequence ID" value="NZ_LT629765.1"/>
</dbReference>
<dbReference type="InterPro" id="IPR055060">
    <property type="entry name" value="ACOX_C_alpha1"/>
</dbReference>
<dbReference type="FunFam" id="2.40.110.10:FF:000005">
    <property type="entry name" value="Acyl-coenzyme A oxidase"/>
    <property type="match status" value="1"/>
</dbReference>
<dbReference type="GO" id="GO:0005504">
    <property type="term" value="F:fatty acid binding"/>
    <property type="evidence" value="ECO:0007669"/>
    <property type="project" value="TreeGrafter"/>
</dbReference>
<proteinExistence type="inferred from homology"/>
<dbReference type="Gene3D" id="1.20.140.10">
    <property type="entry name" value="Butyryl-CoA Dehydrogenase, subunit A, domain 3"/>
    <property type="match status" value="2"/>
</dbReference>
<dbReference type="FunFam" id="1.20.140.10:FF:000010">
    <property type="entry name" value="Acyl-coenzyme A oxidase"/>
    <property type="match status" value="1"/>
</dbReference>
<dbReference type="GO" id="GO:0055088">
    <property type="term" value="P:lipid homeostasis"/>
    <property type="evidence" value="ECO:0007669"/>
    <property type="project" value="TreeGrafter"/>
</dbReference>
<comment type="cofactor">
    <cofactor evidence="1">
        <name>FAD</name>
        <dbReference type="ChEBI" id="CHEBI:57692"/>
    </cofactor>
</comment>
<dbReference type="GO" id="GO:0033540">
    <property type="term" value="P:fatty acid beta-oxidation using acyl-CoA oxidase"/>
    <property type="evidence" value="ECO:0007669"/>
    <property type="project" value="TreeGrafter"/>
</dbReference>
<dbReference type="eggNOG" id="COG1960">
    <property type="taxonomic scope" value="Bacteria"/>
</dbReference>
<dbReference type="InterPro" id="IPR012258">
    <property type="entry name" value="Acyl-CoA_oxidase"/>
</dbReference>
<keyword evidence="10" id="KW-0576">Peroxisome</keyword>
<dbReference type="GO" id="GO:0071949">
    <property type="term" value="F:FAD binding"/>
    <property type="evidence" value="ECO:0007669"/>
    <property type="project" value="InterPro"/>
</dbReference>
<evidence type="ECO:0000313" key="15">
    <source>
        <dbReference type="EMBL" id="SDR85428.1"/>
    </source>
</evidence>
<evidence type="ECO:0000256" key="6">
    <source>
        <dbReference type="ARBA" id="ARBA00022827"/>
    </source>
</evidence>
<evidence type="ECO:0000256" key="2">
    <source>
        <dbReference type="ARBA" id="ARBA00004275"/>
    </source>
</evidence>